<organism evidence="1 2">
    <name type="scientific">Pseudomonas alliivorans</name>
    <dbReference type="NCBI Taxonomy" id="2810613"/>
    <lineage>
        <taxon>Bacteria</taxon>
        <taxon>Pseudomonadati</taxon>
        <taxon>Pseudomonadota</taxon>
        <taxon>Gammaproteobacteria</taxon>
        <taxon>Pseudomonadales</taxon>
        <taxon>Pseudomonadaceae</taxon>
        <taxon>Pseudomonas</taxon>
    </lineage>
</organism>
<reference evidence="1 2" key="1">
    <citation type="journal article" date="2022" name="Syst. Appl. Microbiol.">
        <title>Pseudomonas alliivorans sp. nov., a plant-pathogenic bacterium isolated from onion foliage in Georgia, USA.</title>
        <authorList>
            <person name="Zhao M."/>
            <person name="Tyson C."/>
            <person name="Chen H.C."/>
            <person name="Paudel S."/>
            <person name="Gitaitis R."/>
            <person name="Kvitko B."/>
            <person name="Dutta B."/>
        </authorList>
    </citation>
    <scope>NUCLEOTIDE SEQUENCE [LARGE SCALE GENOMIC DNA]</scope>
    <source>
        <strain evidence="1 2">20GA0068</strain>
    </source>
</reference>
<accession>A0ABS4C6R6</accession>
<evidence type="ECO:0000313" key="2">
    <source>
        <dbReference type="Proteomes" id="UP000673197"/>
    </source>
</evidence>
<gene>
    <name evidence="1" type="ORF">JTJ32_11900</name>
</gene>
<dbReference type="InterPro" id="IPR035225">
    <property type="entry name" value="DUF5338"/>
</dbReference>
<dbReference type="Proteomes" id="UP000673197">
    <property type="component" value="Unassembled WGS sequence"/>
</dbReference>
<proteinExistence type="predicted"/>
<comment type="caution">
    <text evidence="1">The sequence shown here is derived from an EMBL/GenBank/DDBJ whole genome shotgun (WGS) entry which is preliminary data.</text>
</comment>
<sequence>MKTLSLRIAERVIKSADPSTPSAHRAVVVIHKQEILEAIQNSYSLLSIWTTLRNEGVVNFGYQAFSRHTRIIVFPLAGHAGTDN</sequence>
<dbReference type="Pfam" id="PF17273">
    <property type="entry name" value="DUF5338"/>
    <property type="match status" value="1"/>
</dbReference>
<dbReference type="RefSeq" id="WP_210042154.1">
    <property type="nucleotide sequence ID" value="NZ_JAFFZW010000003.1"/>
</dbReference>
<evidence type="ECO:0000313" key="1">
    <source>
        <dbReference type="EMBL" id="MBP0946035.1"/>
    </source>
</evidence>
<dbReference type="EMBL" id="JAFFZW010000003">
    <property type="protein sequence ID" value="MBP0946035.1"/>
    <property type="molecule type" value="Genomic_DNA"/>
</dbReference>
<protein>
    <submittedName>
        <fullName evidence="1">Conjugal transfer protein TraK</fullName>
    </submittedName>
</protein>
<name>A0ABS4C6R6_9PSED</name>
<keyword evidence="2" id="KW-1185">Reference proteome</keyword>